<dbReference type="CDD" id="cd00180">
    <property type="entry name" value="PKc"/>
    <property type="match status" value="1"/>
</dbReference>
<dbReference type="OrthoDB" id="248923at2759"/>
<name>A0A7R9PTT7_9ACAR</name>
<keyword evidence="2" id="KW-0547">Nucleotide-binding</keyword>
<keyword evidence="8" id="KW-1185">Reference proteome</keyword>
<dbReference type="GO" id="GO:0005737">
    <property type="term" value="C:cytoplasm"/>
    <property type="evidence" value="ECO:0007669"/>
    <property type="project" value="TreeGrafter"/>
</dbReference>
<comment type="similarity">
    <text evidence="5">Belongs to the protein kinase superfamily. Ser/Thr protein kinase family. GCN2 subfamily.</text>
</comment>
<dbReference type="SMART" id="SM00220">
    <property type="entry name" value="S_TKc"/>
    <property type="match status" value="1"/>
</dbReference>
<dbReference type="GO" id="GO:0005634">
    <property type="term" value="C:nucleus"/>
    <property type="evidence" value="ECO:0007669"/>
    <property type="project" value="TreeGrafter"/>
</dbReference>
<organism evidence="7">
    <name type="scientific">Medioppia subpectinata</name>
    <dbReference type="NCBI Taxonomy" id="1979941"/>
    <lineage>
        <taxon>Eukaryota</taxon>
        <taxon>Metazoa</taxon>
        <taxon>Ecdysozoa</taxon>
        <taxon>Arthropoda</taxon>
        <taxon>Chelicerata</taxon>
        <taxon>Arachnida</taxon>
        <taxon>Acari</taxon>
        <taxon>Acariformes</taxon>
        <taxon>Sarcoptiformes</taxon>
        <taxon>Oribatida</taxon>
        <taxon>Brachypylina</taxon>
        <taxon>Oppioidea</taxon>
        <taxon>Oppiidae</taxon>
        <taxon>Medioppia</taxon>
    </lineage>
</organism>
<keyword evidence="1" id="KW-0808">Transferase</keyword>
<dbReference type="InterPro" id="IPR011009">
    <property type="entry name" value="Kinase-like_dom_sf"/>
</dbReference>
<dbReference type="SUPFAM" id="SSF56112">
    <property type="entry name" value="Protein kinase-like (PK-like)"/>
    <property type="match status" value="1"/>
</dbReference>
<dbReference type="AlphaFoldDB" id="A0A7R9PTT7"/>
<evidence type="ECO:0000256" key="4">
    <source>
        <dbReference type="ARBA" id="ARBA00022840"/>
    </source>
</evidence>
<protein>
    <recommendedName>
        <fullName evidence="6">Protein kinase domain-containing protein</fullName>
    </recommendedName>
</protein>
<dbReference type="InterPro" id="IPR000719">
    <property type="entry name" value="Prot_kinase_dom"/>
</dbReference>
<dbReference type="SUPFAM" id="SSF50985">
    <property type="entry name" value="RCC1/BLIP-II"/>
    <property type="match status" value="1"/>
</dbReference>
<dbReference type="GO" id="GO:0005524">
    <property type="term" value="F:ATP binding"/>
    <property type="evidence" value="ECO:0007669"/>
    <property type="project" value="UniProtKB-KW"/>
</dbReference>
<dbReference type="PANTHER" id="PTHR11042">
    <property type="entry name" value="EUKARYOTIC TRANSLATION INITIATION FACTOR 2-ALPHA KINASE EIF2-ALPHA KINASE -RELATED"/>
    <property type="match status" value="1"/>
</dbReference>
<dbReference type="Proteomes" id="UP000759131">
    <property type="component" value="Unassembled WGS sequence"/>
</dbReference>
<evidence type="ECO:0000256" key="5">
    <source>
        <dbReference type="ARBA" id="ARBA00037982"/>
    </source>
</evidence>
<proteinExistence type="inferred from homology"/>
<reference evidence="7" key="1">
    <citation type="submission" date="2020-11" db="EMBL/GenBank/DDBJ databases">
        <authorList>
            <person name="Tran Van P."/>
        </authorList>
    </citation>
    <scope>NUCLEOTIDE SEQUENCE</scope>
</reference>
<dbReference type="Pfam" id="PF13540">
    <property type="entry name" value="RCC1_2"/>
    <property type="match status" value="1"/>
</dbReference>
<keyword evidence="4" id="KW-0067">ATP-binding</keyword>
<evidence type="ECO:0000256" key="2">
    <source>
        <dbReference type="ARBA" id="ARBA00022741"/>
    </source>
</evidence>
<feature type="domain" description="Protein kinase" evidence="6">
    <location>
        <begin position="1"/>
        <end position="255"/>
    </location>
</feature>
<dbReference type="InterPro" id="IPR050339">
    <property type="entry name" value="CC_SR_Kinase"/>
</dbReference>
<dbReference type="PROSITE" id="PS00108">
    <property type="entry name" value="PROTEIN_KINASE_ST"/>
    <property type="match status" value="1"/>
</dbReference>
<dbReference type="EMBL" id="OC854597">
    <property type="protein sequence ID" value="CAD7619642.1"/>
    <property type="molecule type" value="Genomic_DNA"/>
</dbReference>
<evidence type="ECO:0000256" key="1">
    <source>
        <dbReference type="ARBA" id="ARBA00022679"/>
    </source>
</evidence>
<dbReference type="InterPro" id="IPR009091">
    <property type="entry name" value="RCC1/BLIP-II"/>
</dbReference>
<dbReference type="EMBL" id="CAJPIZ010000022">
    <property type="protein sequence ID" value="CAG2100072.1"/>
    <property type="molecule type" value="Genomic_DNA"/>
</dbReference>
<evidence type="ECO:0000256" key="3">
    <source>
        <dbReference type="ARBA" id="ARBA00022777"/>
    </source>
</evidence>
<accession>A0A7R9PTT7</accession>
<evidence type="ECO:0000313" key="7">
    <source>
        <dbReference type="EMBL" id="CAD7619642.1"/>
    </source>
</evidence>
<sequence length="308" mass="34993">MSKLDSKCVVKYYNSWKESIHLYIHMECCEQNLRTVFTDKRLVFGRQSPAEPMSSHEYYISCEIFRELLKSLQYLHGLKHPIIHRDLKPENILILCTDNKGVFLKLGDFGLATNQDRTALTQGAGTRKYMATEVGFSQSYDCKADIYSLGLIGYELFEIYSFGNNCSGCLGLRHIRPVKSPQIIQQLCHQNIQYFVNGYIYCSYGSSFAITTDGHVFSWGDNRAHHASLHKDSDRRLRELYLRSKVLSTRDIPFIPLHDIILVGHLVSQDRDLRALAQWIGSLALMPKVAGSSPGGRTALLSSFGDQL</sequence>
<evidence type="ECO:0000313" key="8">
    <source>
        <dbReference type="Proteomes" id="UP000759131"/>
    </source>
</evidence>
<dbReference type="GO" id="GO:0004672">
    <property type="term" value="F:protein kinase activity"/>
    <property type="evidence" value="ECO:0007669"/>
    <property type="project" value="InterPro"/>
</dbReference>
<dbReference type="Gene3D" id="1.10.510.10">
    <property type="entry name" value="Transferase(Phosphotransferase) domain 1"/>
    <property type="match status" value="1"/>
</dbReference>
<dbReference type="PROSITE" id="PS50011">
    <property type="entry name" value="PROTEIN_KINASE_DOM"/>
    <property type="match status" value="1"/>
</dbReference>
<dbReference type="Pfam" id="PF00069">
    <property type="entry name" value="Pkinase"/>
    <property type="match status" value="1"/>
</dbReference>
<gene>
    <name evidence="7" type="ORF">OSB1V03_LOCUS142</name>
</gene>
<dbReference type="InterPro" id="IPR008271">
    <property type="entry name" value="Ser/Thr_kinase_AS"/>
</dbReference>
<keyword evidence="3" id="KW-0418">Kinase</keyword>
<evidence type="ECO:0000259" key="6">
    <source>
        <dbReference type="PROSITE" id="PS50011"/>
    </source>
</evidence>